<sequence>MSIRYEPWNLINELNQALAAGGLQRILPRDDSKVESARWIPAVDIREEPGEFVLLIDVPGVEPEDIEVFMENNVLTIKGTRHDISKEEKRNYFRMERVKGEFYRRFTLPDTADAEQVSAKTRQGVLIVSIGKKKISQARKIEINTD</sequence>
<accession>A0A5E4PIZ5</accession>
<reference evidence="4 5" key="1">
    <citation type="submission" date="2019-08" db="EMBL/GenBank/DDBJ databases">
        <authorList>
            <person name="Guy L."/>
        </authorList>
    </citation>
    <scope>NUCLEOTIDE SEQUENCE [LARGE SCALE GENOMIC DNA]</scope>
    <source>
        <strain evidence="4 5">SGT-108</strain>
    </source>
</reference>
<dbReference type="Gene3D" id="2.60.40.790">
    <property type="match status" value="1"/>
</dbReference>
<dbReference type="Pfam" id="PF00011">
    <property type="entry name" value="HSP20"/>
    <property type="match status" value="1"/>
</dbReference>
<dbReference type="PROSITE" id="PS01031">
    <property type="entry name" value="SHSP"/>
    <property type="match status" value="1"/>
</dbReference>
<dbReference type="RefSeq" id="WP_148339646.1">
    <property type="nucleotide sequence ID" value="NZ_LR699119.1"/>
</dbReference>
<evidence type="ECO:0000259" key="3">
    <source>
        <dbReference type="PROSITE" id="PS01031"/>
    </source>
</evidence>
<dbReference type="AlphaFoldDB" id="A0A5E4PIZ5"/>
<dbReference type="OrthoDB" id="9792695at2"/>
<dbReference type="KEGG" id="asip:AQUSIP_17050"/>
<dbReference type="InterPro" id="IPR002068">
    <property type="entry name" value="A-crystallin/Hsp20_dom"/>
</dbReference>
<dbReference type="SUPFAM" id="SSF49764">
    <property type="entry name" value="HSP20-like chaperones"/>
    <property type="match status" value="1"/>
</dbReference>
<comment type="similarity">
    <text evidence="1 2">Belongs to the small heat shock protein (HSP20) family.</text>
</comment>
<evidence type="ECO:0000313" key="4">
    <source>
        <dbReference type="EMBL" id="VVC76393.1"/>
    </source>
</evidence>
<dbReference type="InterPro" id="IPR008978">
    <property type="entry name" value="HSP20-like_chaperone"/>
</dbReference>
<gene>
    <name evidence="4" type="primary">hspA_2</name>
    <name evidence="4" type="ORF">AQUSIP_17050</name>
</gene>
<proteinExistence type="inferred from homology"/>
<feature type="domain" description="SHSP" evidence="3">
    <location>
        <begin position="34"/>
        <end position="146"/>
    </location>
</feature>
<protein>
    <submittedName>
        <fullName evidence="4">Spore protein SP21</fullName>
    </submittedName>
</protein>
<dbReference type="PANTHER" id="PTHR11527">
    <property type="entry name" value="HEAT-SHOCK PROTEIN 20 FAMILY MEMBER"/>
    <property type="match status" value="1"/>
</dbReference>
<dbReference type="EMBL" id="LR699119">
    <property type="protein sequence ID" value="VVC76393.1"/>
    <property type="molecule type" value="Genomic_DNA"/>
</dbReference>
<dbReference type="InterPro" id="IPR031107">
    <property type="entry name" value="Small_HSP"/>
</dbReference>
<evidence type="ECO:0000256" key="2">
    <source>
        <dbReference type="RuleBase" id="RU003616"/>
    </source>
</evidence>
<dbReference type="Proteomes" id="UP000324194">
    <property type="component" value="Chromosome 1"/>
</dbReference>
<dbReference type="CDD" id="cd06464">
    <property type="entry name" value="ACD_sHsps-like"/>
    <property type="match status" value="1"/>
</dbReference>
<evidence type="ECO:0000256" key="1">
    <source>
        <dbReference type="PROSITE-ProRule" id="PRU00285"/>
    </source>
</evidence>
<organism evidence="4 5">
    <name type="scientific">Aquicella siphonis</name>
    <dbReference type="NCBI Taxonomy" id="254247"/>
    <lineage>
        <taxon>Bacteria</taxon>
        <taxon>Pseudomonadati</taxon>
        <taxon>Pseudomonadota</taxon>
        <taxon>Gammaproteobacteria</taxon>
        <taxon>Legionellales</taxon>
        <taxon>Coxiellaceae</taxon>
        <taxon>Aquicella</taxon>
    </lineage>
</organism>
<keyword evidence="5" id="KW-1185">Reference proteome</keyword>
<evidence type="ECO:0000313" key="5">
    <source>
        <dbReference type="Proteomes" id="UP000324194"/>
    </source>
</evidence>
<name>A0A5E4PIZ5_9COXI</name>